<reference evidence="2" key="1">
    <citation type="journal article" date="2022" name="Arch. Microbiol.">
        <title>Pseudodesulfovibrio sediminis sp. nov., a mesophilic and neutrophilic sulfate-reducing bacterium isolated from sediment of a brackish lake.</title>
        <authorList>
            <person name="Takahashi A."/>
            <person name="Kojima H."/>
            <person name="Watanabe M."/>
            <person name="Fukui M."/>
        </authorList>
    </citation>
    <scope>NUCLEOTIDE SEQUENCE</scope>
    <source>
        <strain evidence="2">SF6</strain>
    </source>
</reference>
<dbReference type="SUPFAM" id="SSF53756">
    <property type="entry name" value="UDP-Glycosyltransferase/glycogen phosphorylase"/>
    <property type="match status" value="1"/>
</dbReference>
<dbReference type="Pfam" id="PF02350">
    <property type="entry name" value="Epimerase_2"/>
    <property type="match status" value="1"/>
</dbReference>
<dbReference type="InterPro" id="IPR003331">
    <property type="entry name" value="UDP_GlcNAc_Epimerase_2_dom"/>
</dbReference>
<dbReference type="EMBL" id="AP024485">
    <property type="protein sequence ID" value="BCS87543.1"/>
    <property type="molecule type" value="Genomic_DNA"/>
</dbReference>
<evidence type="ECO:0000259" key="1">
    <source>
        <dbReference type="Pfam" id="PF02350"/>
    </source>
</evidence>
<accession>A0ABN6EQF5</accession>
<organism evidence="2 3">
    <name type="scientific">Pseudodesulfovibrio sediminis</name>
    <dbReference type="NCBI Taxonomy" id="2810563"/>
    <lineage>
        <taxon>Bacteria</taxon>
        <taxon>Pseudomonadati</taxon>
        <taxon>Thermodesulfobacteriota</taxon>
        <taxon>Desulfovibrionia</taxon>
        <taxon>Desulfovibrionales</taxon>
        <taxon>Desulfovibrionaceae</taxon>
    </lineage>
</organism>
<dbReference type="RefSeq" id="WP_229593907.1">
    <property type="nucleotide sequence ID" value="NZ_AP024485.1"/>
</dbReference>
<protein>
    <submittedName>
        <fullName evidence="2">UDP-N-acetyl glucosamine 2-epimerase</fullName>
    </submittedName>
</protein>
<dbReference type="PANTHER" id="PTHR43174">
    <property type="entry name" value="UDP-N-ACETYLGLUCOSAMINE 2-EPIMERASE"/>
    <property type="match status" value="1"/>
</dbReference>
<dbReference type="InterPro" id="IPR029767">
    <property type="entry name" value="WecB-like"/>
</dbReference>
<proteinExistence type="predicted"/>
<dbReference type="Gene3D" id="3.40.50.2000">
    <property type="entry name" value="Glycogen Phosphorylase B"/>
    <property type="match status" value="2"/>
</dbReference>
<keyword evidence="3" id="KW-1185">Reference proteome</keyword>
<name>A0ABN6EQF5_9BACT</name>
<gene>
    <name evidence="2" type="primary">neuC</name>
    <name evidence="2" type="ORF">PSDVSF_07850</name>
</gene>
<dbReference type="InterPro" id="IPR020004">
    <property type="entry name" value="UDP-GlcNAc_Epase"/>
</dbReference>
<evidence type="ECO:0000313" key="2">
    <source>
        <dbReference type="EMBL" id="BCS87543.1"/>
    </source>
</evidence>
<feature type="domain" description="UDP-N-acetylglucosamine 2-epimerase" evidence="1">
    <location>
        <begin position="22"/>
        <end position="371"/>
    </location>
</feature>
<sequence>MKITVFTGTRAEYGLLLPLLKRIDAAPDTDLSILVSGSHLSERHGHTIDAILADGFTVSAQVKLPLDDDSRTGVATAMGEALSGCAQALADIQPDTLVLLGDRYECLACATAAALLHIPVAHIHGGEVTEGAIDDYFRHAITKMAHLHFTSCEPYRRRVIQLGENPNTVFNVGALGVENILTMPLMDKSALESDLDFTMGDTCLLTTFHPVTLEGDGQAKLEAFFTGLANAMTANPTITTIVTGANADPGGSAIDARAAQLAQAFPERVLITPSLGLVRYLSAMKHCAAVLGNSSSGILEAPSFSVPTINVGTRQQGRIQARSILNCPTQAHAIAETIHKALSPSCREVVKQARNPYEKAGTSERILTVMKTTNALNIAKSFYDINHRLEDDKE</sequence>
<dbReference type="PANTHER" id="PTHR43174:SF3">
    <property type="entry name" value="UDP-N-ACETYLGLUCOSAMINE 2-EPIMERASE"/>
    <property type="match status" value="1"/>
</dbReference>
<evidence type="ECO:0000313" key="3">
    <source>
        <dbReference type="Proteomes" id="UP001053296"/>
    </source>
</evidence>
<dbReference type="Proteomes" id="UP001053296">
    <property type="component" value="Chromosome"/>
</dbReference>
<dbReference type="NCBIfam" id="TIGR03568">
    <property type="entry name" value="NeuC_NnaA"/>
    <property type="match status" value="1"/>
</dbReference>